<dbReference type="Proteomes" id="UP001152622">
    <property type="component" value="Chromosome 1"/>
</dbReference>
<evidence type="ECO:0000313" key="2">
    <source>
        <dbReference type="Proteomes" id="UP001152622"/>
    </source>
</evidence>
<dbReference type="AlphaFoldDB" id="A0A9Q1JBP7"/>
<dbReference type="EMBL" id="JAINUF010000001">
    <property type="protein sequence ID" value="KAJ8379828.1"/>
    <property type="molecule type" value="Genomic_DNA"/>
</dbReference>
<sequence>MELVPKRGDVDGDGQAETGAPTLQMLLLSLPAVTNEGICHTPLPRPLRSAACQTWTALTTVYLIVPPRPFLSALTAYYGAPARPPKVQGWRRLPSTTPGGPSSALFLQGPTGLIRHQSSVLALQRKNKMAALESLPRRQGNTARCLHIPCNSS</sequence>
<comment type="caution">
    <text evidence="1">The sequence shown here is derived from an EMBL/GenBank/DDBJ whole genome shotgun (WGS) entry which is preliminary data.</text>
</comment>
<proteinExistence type="predicted"/>
<keyword evidence="2" id="KW-1185">Reference proteome</keyword>
<protein>
    <submittedName>
        <fullName evidence="1">Uncharacterized protein</fullName>
    </submittedName>
</protein>
<reference evidence="1" key="1">
    <citation type="journal article" date="2023" name="Science">
        <title>Genome structures resolve the early diversification of teleost fishes.</title>
        <authorList>
            <person name="Parey E."/>
            <person name="Louis A."/>
            <person name="Montfort J."/>
            <person name="Bouchez O."/>
            <person name="Roques C."/>
            <person name="Iampietro C."/>
            <person name="Lluch J."/>
            <person name="Castinel A."/>
            <person name="Donnadieu C."/>
            <person name="Desvignes T."/>
            <person name="Floi Bucao C."/>
            <person name="Jouanno E."/>
            <person name="Wen M."/>
            <person name="Mejri S."/>
            <person name="Dirks R."/>
            <person name="Jansen H."/>
            <person name="Henkel C."/>
            <person name="Chen W.J."/>
            <person name="Zahm M."/>
            <person name="Cabau C."/>
            <person name="Klopp C."/>
            <person name="Thompson A.W."/>
            <person name="Robinson-Rechavi M."/>
            <person name="Braasch I."/>
            <person name="Lecointre G."/>
            <person name="Bobe J."/>
            <person name="Postlethwait J.H."/>
            <person name="Berthelot C."/>
            <person name="Roest Crollius H."/>
            <person name="Guiguen Y."/>
        </authorList>
    </citation>
    <scope>NUCLEOTIDE SEQUENCE</scope>
    <source>
        <strain evidence="1">WJC10195</strain>
    </source>
</reference>
<name>A0A9Q1JBP7_SYNKA</name>
<evidence type="ECO:0000313" key="1">
    <source>
        <dbReference type="EMBL" id="KAJ8379828.1"/>
    </source>
</evidence>
<organism evidence="1 2">
    <name type="scientific">Synaphobranchus kaupii</name>
    <name type="common">Kaup's arrowtooth eel</name>
    <dbReference type="NCBI Taxonomy" id="118154"/>
    <lineage>
        <taxon>Eukaryota</taxon>
        <taxon>Metazoa</taxon>
        <taxon>Chordata</taxon>
        <taxon>Craniata</taxon>
        <taxon>Vertebrata</taxon>
        <taxon>Euteleostomi</taxon>
        <taxon>Actinopterygii</taxon>
        <taxon>Neopterygii</taxon>
        <taxon>Teleostei</taxon>
        <taxon>Anguilliformes</taxon>
        <taxon>Synaphobranchidae</taxon>
        <taxon>Synaphobranchus</taxon>
    </lineage>
</organism>
<gene>
    <name evidence="1" type="ORF">SKAU_G00006060</name>
</gene>
<accession>A0A9Q1JBP7</accession>